<dbReference type="InterPro" id="IPR021750">
    <property type="entry name" value="Sid4-like"/>
</dbReference>
<dbReference type="KEGG" id="ncs:NCAS_0D00140"/>
<dbReference type="GeneID" id="96903204"/>
<evidence type="ECO:0000256" key="2">
    <source>
        <dbReference type="SAM" id="MobiDB-lite"/>
    </source>
</evidence>
<dbReference type="AlphaFoldDB" id="G0VEX6"/>
<feature type="coiled-coil region" evidence="1">
    <location>
        <begin position="434"/>
        <end position="468"/>
    </location>
</feature>
<keyword evidence="1" id="KW-0175">Coiled coil</keyword>
<sequence>MFPSCNLKVPISWQKYELNNTSLELTTGRYKRDWKKIINKAISSINREVSPSEKPNNDQLLKTQKTGSVSSDIKKKTDGCNKKISDNLKNQGEPRPSPCNDTKISNNLGKTTTRPEYFYEEREAVELGDGFVEKRVNDIENLSLCLDHVGITNTQFISEMTLDMEPNSKHLTHQCDISKQLYEEQVANLRNELDNLNSSHKANISLLEQQQQKQLASMRDDLKEQYEKRIKQLSLEMKTEKTKQLQEKHQEIVKRNQNLETQIRSLTLFDKNIGDIVLQGMKTKVFDLSSSFKKIYDIPQFYTAELDEMAKSLSAESNQLKTENTNLKKQIEQFQNQEKFLKKDFVDNIQSKDLKIQELELANKNLVEEKNRFIAENNKLSIENNELREKLEGLRSQSHEIWESKFISLSTKVSSLSQQKTYLEESNLKKVREISRLNESLVGMEKTIKELKENTQFLNITNKNLKKKMGDATEMITFSNTCKVRLDITKDMYERLMVDDVEKMNLVELQNIIKNLILLFEIPLNKLTKRLPLMVIVFMYEKPLFSYFVNRLFYQIKNEQLDLKHFTDDTYRQYLEGNSIKNLNHPLKDVLEELFQYIVTKL</sequence>
<dbReference type="InParanoid" id="G0VEX6"/>
<protein>
    <submittedName>
        <fullName evidence="3">Uncharacterized protein</fullName>
    </submittedName>
</protein>
<evidence type="ECO:0000313" key="4">
    <source>
        <dbReference type="Proteomes" id="UP000001640"/>
    </source>
</evidence>
<feature type="region of interest" description="Disordered" evidence="2">
    <location>
        <begin position="48"/>
        <end position="107"/>
    </location>
</feature>
<name>G0VEX6_NAUCA</name>
<dbReference type="FunCoup" id="G0VEX6">
    <property type="interactions" value="59"/>
</dbReference>
<dbReference type="RefSeq" id="XP_003675959.1">
    <property type="nucleotide sequence ID" value="XM_003675911.1"/>
</dbReference>
<reference key="2">
    <citation type="submission" date="2011-08" db="EMBL/GenBank/DDBJ databases">
        <title>Genome sequence of Naumovozyma castellii.</title>
        <authorList>
            <person name="Gordon J.L."/>
            <person name="Armisen D."/>
            <person name="Proux-Wera E."/>
            <person name="OhEigeartaigh S.S."/>
            <person name="Byrne K.P."/>
            <person name="Wolfe K.H."/>
        </authorList>
    </citation>
    <scope>NUCLEOTIDE SEQUENCE</scope>
    <source>
        <strain>Type strain:CBS 4309</strain>
    </source>
</reference>
<dbReference type="OrthoDB" id="5376259at2759"/>
<dbReference type="eggNOG" id="ENOG502RYJ3">
    <property type="taxonomic scope" value="Eukaryota"/>
</dbReference>
<evidence type="ECO:0000313" key="3">
    <source>
        <dbReference type="EMBL" id="CCC69595.1"/>
    </source>
</evidence>
<dbReference type="OMA" id="DHILEKM"/>
<gene>
    <name evidence="3" type="primary">NCAS0D00140</name>
    <name evidence="3" type="ordered locus">NCAS_0D00140</name>
</gene>
<dbReference type="Proteomes" id="UP000001640">
    <property type="component" value="Chromosome 4"/>
</dbReference>
<evidence type="ECO:0000256" key="1">
    <source>
        <dbReference type="SAM" id="Coils"/>
    </source>
</evidence>
<feature type="coiled-coil region" evidence="1">
    <location>
        <begin position="179"/>
        <end position="262"/>
    </location>
</feature>
<accession>G0VEX6</accession>
<dbReference type="Pfam" id="PF11778">
    <property type="entry name" value="SID"/>
    <property type="match status" value="1"/>
</dbReference>
<organism evidence="3 4">
    <name type="scientific">Naumovozyma castellii</name>
    <name type="common">Yeast</name>
    <name type="synonym">Saccharomyces castellii</name>
    <dbReference type="NCBI Taxonomy" id="27288"/>
    <lineage>
        <taxon>Eukaryota</taxon>
        <taxon>Fungi</taxon>
        <taxon>Dikarya</taxon>
        <taxon>Ascomycota</taxon>
        <taxon>Saccharomycotina</taxon>
        <taxon>Saccharomycetes</taxon>
        <taxon>Saccharomycetales</taxon>
        <taxon>Saccharomycetaceae</taxon>
        <taxon>Naumovozyma</taxon>
    </lineage>
</organism>
<feature type="compositionally biased region" description="Polar residues" evidence="2">
    <location>
        <begin position="48"/>
        <end position="71"/>
    </location>
</feature>
<proteinExistence type="predicted"/>
<dbReference type="HOGENOM" id="CLU_453475_0_0_1"/>
<keyword evidence="4" id="KW-1185">Reference proteome</keyword>
<dbReference type="STRING" id="1064592.G0VEX6"/>
<feature type="compositionally biased region" description="Basic and acidic residues" evidence="2">
    <location>
        <begin position="72"/>
        <end position="86"/>
    </location>
</feature>
<reference evidence="3 4" key="1">
    <citation type="journal article" date="2011" name="Proc. Natl. Acad. Sci. U.S.A.">
        <title>Evolutionary erosion of yeast sex chromosomes by mating-type switching accidents.</title>
        <authorList>
            <person name="Gordon J.L."/>
            <person name="Armisen D."/>
            <person name="Proux-Wera E."/>
            <person name="Oheigeartaigh S.S."/>
            <person name="Byrne K.P."/>
            <person name="Wolfe K.H."/>
        </authorList>
    </citation>
    <scope>NUCLEOTIDE SEQUENCE [LARGE SCALE GENOMIC DNA]</scope>
    <source>
        <strain evidence="4">ATCC 76901 / BCRC 22586 / CBS 4309 / NBRC 1992 / NRRL Y-12630</strain>
    </source>
</reference>
<dbReference type="EMBL" id="HE576755">
    <property type="protein sequence ID" value="CCC69595.1"/>
    <property type="molecule type" value="Genomic_DNA"/>
</dbReference>
<feature type="coiled-coil region" evidence="1">
    <location>
        <begin position="303"/>
        <end position="397"/>
    </location>
</feature>